<dbReference type="EMBL" id="JACHHT010000002">
    <property type="protein sequence ID" value="MBB6522324.1"/>
    <property type="molecule type" value="Genomic_DNA"/>
</dbReference>
<keyword evidence="11 18" id="KW-0812">Transmembrane</keyword>
<evidence type="ECO:0000256" key="5">
    <source>
        <dbReference type="ARBA" id="ARBA00010185"/>
    </source>
</evidence>
<feature type="transmembrane region" description="Helical" evidence="19">
    <location>
        <begin position="142"/>
        <end position="163"/>
    </location>
</feature>
<organism evidence="20 21">
    <name type="scientific">Pseudoteredinibacter isoporae</name>
    <dbReference type="NCBI Taxonomy" id="570281"/>
    <lineage>
        <taxon>Bacteria</taxon>
        <taxon>Pseudomonadati</taxon>
        <taxon>Pseudomonadota</taxon>
        <taxon>Gammaproteobacteria</taxon>
        <taxon>Cellvibrionales</taxon>
        <taxon>Cellvibrionaceae</taxon>
        <taxon>Pseudoteredinibacter</taxon>
    </lineage>
</organism>
<feature type="transmembrane region" description="Helical" evidence="19">
    <location>
        <begin position="184"/>
        <end position="202"/>
    </location>
</feature>
<dbReference type="InParanoid" id="A0A7X0JU82"/>
<evidence type="ECO:0000256" key="16">
    <source>
        <dbReference type="ARBA" id="ARBA00023209"/>
    </source>
</evidence>
<keyword evidence="8" id="KW-1003">Cell membrane</keyword>
<evidence type="ECO:0000256" key="17">
    <source>
        <dbReference type="ARBA" id="ARBA00023264"/>
    </source>
</evidence>
<comment type="pathway">
    <text evidence="4">Lipid metabolism.</text>
</comment>
<dbReference type="PANTHER" id="PTHR46382:SF1">
    <property type="entry name" value="PHOSPHATIDATE CYTIDYLYLTRANSFERASE"/>
    <property type="match status" value="1"/>
</dbReference>
<keyword evidence="16" id="KW-0594">Phospholipid biosynthesis</keyword>
<comment type="pathway">
    <text evidence="3 18">Phospholipid metabolism; CDP-diacylglycerol biosynthesis; CDP-diacylglycerol from sn-glycerol 3-phosphate: step 3/3.</text>
</comment>
<feature type="transmembrane region" description="Helical" evidence="19">
    <location>
        <begin position="86"/>
        <end position="104"/>
    </location>
</feature>
<dbReference type="Proteomes" id="UP000528457">
    <property type="component" value="Unassembled WGS sequence"/>
</dbReference>
<evidence type="ECO:0000256" key="15">
    <source>
        <dbReference type="ARBA" id="ARBA00023136"/>
    </source>
</evidence>
<feature type="transmembrane region" description="Helical" evidence="19">
    <location>
        <begin position="5"/>
        <end position="21"/>
    </location>
</feature>
<dbReference type="PANTHER" id="PTHR46382">
    <property type="entry name" value="PHOSPHATIDATE CYTIDYLYLTRANSFERASE"/>
    <property type="match status" value="1"/>
</dbReference>
<sequence>MLKQRVITAIILAVVFLAALFKLPLPLFSAFIATVVLIAAWEWANLSGLSKIWQRTAYVILIASVLALSAYVTHNFDGTNADVSKAILMAGCLWWAIALLWVQSYPGSAMLWGSRWFKAIMGMAVLIPTWLAFSYLRAQSSGAWLILIVVLIVACADIGAYFSGKALGKHKLAPAVSPGKSWEGFWGGMFSCVLLAVAIALLAEVSMLATLAIIIPAGLASVLGDLLESMVKRQRGIKDSSRLLPGHGGVLDRVDSLTAAAPVFALAMSLSDWSL</sequence>
<gene>
    <name evidence="20" type="ORF">HNR48_002609</name>
</gene>
<dbReference type="GO" id="GO:0016024">
    <property type="term" value="P:CDP-diacylglycerol biosynthetic process"/>
    <property type="evidence" value="ECO:0007669"/>
    <property type="project" value="UniProtKB-UniPathway"/>
</dbReference>
<accession>A0A7X0JU82</accession>
<dbReference type="GO" id="GO:0004605">
    <property type="term" value="F:phosphatidate cytidylyltransferase activity"/>
    <property type="evidence" value="ECO:0007669"/>
    <property type="project" value="UniProtKB-EC"/>
</dbReference>
<keyword evidence="14" id="KW-0443">Lipid metabolism</keyword>
<keyword evidence="15 19" id="KW-0472">Membrane</keyword>
<keyword evidence="13 19" id="KW-1133">Transmembrane helix</keyword>
<evidence type="ECO:0000256" key="19">
    <source>
        <dbReference type="SAM" id="Phobius"/>
    </source>
</evidence>
<comment type="subcellular location">
    <subcellularLocation>
        <location evidence="2">Cell membrane</location>
        <topology evidence="2">Multi-pass membrane protein</topology>
    </subcellularLocation>
</comment>
<feature type="transmembrane region" description="Helical" evidence="19">
    <location>
        <begin position="208"/>
        <end position="227"/>
    </location>
</feature>
<evidence type="ECO:0000256" key="6">
    <source>
        <dbReference type="ARBA" id="ARBA00012487"/>
    </source>
</evidence>
<dbReference type="AlphaFoldDB" id="A0A7X0JU82"/>
<evidence type="ECO:0000256" key="7">
    <source>
        <dbReference type="ARBA" id="ARBA00019373"/>
    </source>
</evidence>
<evidence type="ECO:0000256" key="11">
    <source>
        <dbReference type="ARBA" id="ARBA00022692"/>
    </source>
</evidence>
<reference evidence="20 21" key="1">
    <citation type="submission" date="2020-08" db="EMBL/GenBank/DDBJ databases">
        <title>Genomic Encyclopedia of Type Strains, Phase IV (KMG-IV): sequencing the most valuable type-strain genomes for metagenomic binning, comparative biology and taxonomic classification.</title>
        <authorList>
            <person name="Goeker M."/>
        </authorList>
    </citation>
    <scope>NUCLEOTIDE SEQUENCE [LARGE SCALE GENOMIC DNA]</scope>
    <source>
        <strain evidence="20 21">DSM 22368</strain>
    </source>
</reference>
<keyword evidence="9" id="KW-0444">Lipid biosynthesis</keyword>
<name>A0A7X0JU82_9GAMM</name>
<dbReference type="RefSeq" id="WP_166846135.1">
    <property type="nucleotide sequence ID" value="NZ_JAAONY010000002.1"/>
</dbReference>
<keyword evidence="17" id="KW-1208">Phospholipid metabolism</keyword>
<keyword evidence="21" id="KW-1185">Reference proteome</keyword>
<proteinExistence type="inferred from homology"/>
<evidence type="ECO:0000256" key="3">
    <source>
        <dbReference type="ARBA" id="ARBA00005119"/>
    </source>
</evidence>
<comment type="similarity">
    <text evidence="5 18">Belongs to the CDS family.</text>
</comment>
<dbReference type="GO" id="GO:0005886">
    <property type="term" value="C:plasma membrane"/>
    <property type="evidence" value="ECO:0007669"/>
    <property type="project" value="UniProtKB-SubCell"/>
</dbReference>
<evidence type="ECO:0000256" key="13">
    <source>
        <dbReference type="ARBA" id="ARBA00022989"/>
    </source>
</evidence>
<protein>
    <recommendedName>
        <fullName evidence="7 18">Phosphatidate cytidylyltransferase</fullName>
        <ecNumber evidence="6 18">2.7.7.41</ecNumber>
    </recommendedName>
</protein>
<evidence type="ECO:0000256" key="8">
    <source>
        <dbReference type="ARBA" id="ARBA00022475"/>
    </source>
</evidence>
<keyword evidence="12 18" id="KW-0548">Nucleotidyltransferase</keyword>
<evidence type="ECO:0000313" key="21">
    <source>
        <dbReference type="Proteomes" id="UP000528457"/>
    </source>
</evidence>
<evidence type="ECO:0000256" key="18">
    <source>
        <dbReference type="RuleBase" id="RU003938"/>
    </source>
</evidence>
<dbReference type="UniPathway" id="UPA00557">
    <property type="reaction ID" value="UER00614"/>
</dbReference>
<evidence type="ECO:0000313" key="20">
    <source>
        <dbReference type="EMBL" id="MBB6522324.1"/>
    </source>
</evidence>
<evidence type="ECO:0000256" key="14">
    <source>
        <dbReference type="ARBA" id="ARBA00023098"/>
    </source>
</evidence>
<evidence type="ECO:0000256" key="10">
    <source>
        <dbReference type="ARBA" id="ARBA00022679"/>
    </source>
</evidence>
<evidence type="ECO:0000256" key="4">
    <source>
        <dbReference type="ARBA" id="ARBA00005189"/>
    </source>
</evidence>
<feature type="transmembrane region" description="Helical" evidence="19">
    <location>
        <begin position="116"/>
        <end position="136"/>
    </location>
</feature>
<dbReference type="InterPro" id="IPR000374">
    <property type="entry name" value="PC_trans"/>
</dbReference>
<dbReference type="PROSITE" id="PS01315">
    <property type="entry name" value="CDS"/>
    <property type="match status" value="1"/>
</dbReference>
<evidence type="ECO:0000256" key="9">
    <source>
        <dbReference type="ARBA" id="ARBA00022516"/>
    </source>
</evidence>
<dbReference type="EC" id="2.7.7.41" evidence="6 18"/>
<comment type="catalytic activity">
    <reaction evidence="1 18">
        <text>a 1,2-diacyl-sn-glycero-3-phosphate + CTP + H(+) = a CDP-1,2-diacyl-sn-glycerol + diphosphate</text>
        <dbReference type="Rhea" id="RHEA:16229"/>
        <dbReference type="ChEBI" id="CHEBI:15378"/>
        <dbReference type="ChEBI" id="CHEBI:33019"/>
        <dbReference type="ChEBI" id="CHEBI:37563"/>
        <dbReference type="ChEBI" id="CHEBI:58332"/>
        <dbReference type="ChEBI" id="CHEBI:58608"/>
        <dbReference type="EC" id="2.7.7.41"/>
    </reaction>
</comment>
<feature type="transmembrane region" description="Helical" evidence="19">
    <location>
        <begin position="56"/>
        <end position="74"/>
    </location>
</feature>
<dbReference type="Pfam" id="PF01148">
    <property type="entry name" value="CTP_transf_1"/>
    <property type="match status" value="1"/>
</dbReference>
<evidence type="ECO:0000256" key="12">
    <source>
        <dbReference type="ARBA" id="ARBA00022695"/>
    </source>
</evidence>
<evidence type="ECO:0000256" key="1">
    <source>
        <dbReference type="ARBA" id="ARBA00001698"/>
    </source>
</evidence>
<comment type="caution">
    <text evidence="20">The sequence shown here is derived from an EMBL/GenBank/DDBJ whole genome shotgun (WGS) entry which is preliminary data.</text>
</comment>
<evidence type="ECO:0000256" key="2">
    <source>
        <dbReference type="ARBA" id="ARBA00004651"/>
    </source>
</evidence>
<keyword evidence="10 18" id="KW-0808">Transferase</keyword>
<dbReference type="FunCoup" id="A0A7X0JU82">
    <property type="interactions" value="465"/>
</dbReference>